<evidence type="ECO:0000256" key="1">
    <source>
        <dbReference type="SAM" id="Phobius"/>
    </source>
</evidence>
<dbReference type="Pfam" id="PF24284">
    <property type="entry name" value="DUF7472"/>
    <property type="match status" value="1"/>
</dbReference>
<feature type="transmembrane region" description="Helical" evidence="1">
    <location>
        <begin position="44"/>
        <end position="67"/>
    </location>
</feature>
<dbReference type="RefSeq" id="WP_066383500.1">
    <property type="nucleotide sequence ID" value="NZ_LTAZ01000007.1"/>
</dbReference>
<keyword evidence="1" id="KW-0812">Transmembrane</keyword>
<dbReference type="InterPro" id="IPR055895">
    <property type="entry name" value="DUF7472"/>
</dbReference>
<evidence type="ECO:0008006" key="4">
    <source>
        <dbReference type="Google" id="ProtNLM"/>
    </source>
</evidence>
<feature type="transmembrane region" description="Helical" evidence="1">
    <location>
        <begin position="12"/>
        <end position="32"/>
    </location>
</feature>
<accession>A0A151ACS9</accession>
<evidence type="ECO:0000313" key="2">
    <source>
        <dbReference type="EMBL" id="KYH25167.1"/>
    </source>
</evidence>
<dbReference type="OrthoDB" id="263502at2157"/>
<dbReference type="PATRIC" id="fig|1008153.3.peg.2810"/>
<dbReference type="Proteomes" id="UP000075321">
    <property type="component" value="Unassembled WGS sequence"/>
</dbReference>
<gene>
    <name evidence="2" type="ORF">HAPAU_27510</name>
</gene>
<name>A0A151ACS9_9EURY</name>
<protein>
    <recommendedName>
        <fullName evidence="4">Transporter</fullName>
    </recommendedName>
</protein>
<dbReference type="AlphaFoldDB" id="A0A151ACS9"/>
<organism evidence="2 3">
    <name type="scientific">Halalkalicoccus paucihalophilus</name>
    <dbReference type="NCBI Taxonomy" id="1008153"/>
    <lineage>
        <taxon>Archaea</taxon>
        <taxon>Methanobacteriati</taxon>
        <taxon>Methanobacteriota</taxon>
        <taxon>Stenosarchaea group</taxon>
        <taxon>Halobacteria</taxon>
        <taxon>Halobacteriales</taxon>
        <taxon>Halococcaceae</taxon>
        <taxon>Halalkalicoccus</taxon>
    </lineage>
</organism>
<comment type="caution">
    <text evidence="2">The sequence shown here is derived from an EMBL/GenBank/DDBJ whole genome shotgun (WGS) entry which is preliminary data.</text>
</comment>
<keyword evidence="1" id="KW-1133">Transmembrane helix</keyword>
<proteinExistence type="predicted"/>
<reference evidence="2 3" key="1">
    <citation type="submission" date="2016-02" db="EMBL/GenBank/DDBJ databases">
        <title>Genome sequence of Halalkalicoccus paucihalophilus DSM 24557.</title>
        <authorList>
            <person name="Poehlein A."/>
            <person name="Daniel R."/>
        </authorList>
    </citation>
    <scope>NUCLEOTIDE SEQUENCE [LARGE SCALE GENOMIC DNA]</scope>
    <source>
        <strain evidence="2 3">DSM 24557</strain>
    </source>
</reference>
<dbReference type="EMBL" id="LTAZ01000007">
    <property type="protein sequence ID" value="KYH25167.1"/>
    <property type="molecule type" value="Genomic_DNA"/>
</dbReference>
<evidence type="ECO:0000313" key="3">
    <source>
        <dbReference type="Proteomes" id="UP000075321"/>
    </source>
</evidence>
<keyword evidence="3" id="KW-1185">Reference proteome</keyword>
<sequence length="70" mass="7131">MDVDRETIVEIVVSVGAVGLFVAVLVGIGTTYNQGGLSTDGGVVLVGAITGFVVLMSLVGIGLAYYLNQE</sequence>
<keyword evidence="1" id="KW-0472">Membrane</keyword>